<feature type="region of interest" description="Disordered" evidence="1">
    <location>
        <begin position="33"/>
        <end position="60"/>
    </location>
</feature>
<dbReference type="KEGG" id="sbar:H5V43_23295"/>
<sequence>MQEPTPHSSRLALAGGLIALLLVGGGGFLIGRTTAPKPPAPTSTATTPQPAPPPPPAAIAPPPTLERAGLIDLVADAVDAASASRPLPEAVRSAAGRRFDLVLPFGCEGLVDSDRTAPFGWQYDAAKTTLRVWINPTRWARSAWLSAETEADKAALEGFWIARPWSKATHCPASAPGGAAHVAVPSQSQGEVAIARFIEGDADKSARRLEIVKRMEPGDFDPARGFALRIIGRMQSVEAGGPVQCLQRTGWQQRPQCMIVGDFAELRVENPKTGDVLAVWSISGTTQRD</sequence>
<name>A0A7M2GNV6_SPHSA</name>
<evidence type="ECO:0000256" key="1">
    <source>
        <dbReference type="SAM" id="MobiDB-lite"/>
    </source>
</evidence>
<feature type="compositionally biased region" description="Pro residues" evidence="1">
    <location>
        <begin position="49"/>
        <end position="60"/>
    </location>
</feature>
<evidence type="ECO:0000313" key="3">
    <source>
        <dbReference type="EMBL" id="QOT74436.1"/>
    </source>
</evidence>
<dbReference type="Proteomes" id="UP000593663">
    <property type="component" value="Plasmid p1"/>
</dbReference>
<dbReference type="AlphaFoldDB" id="A0A7M2GNV6"/>
<evidence type="ECO:0000313" key="4">
    <source>
        <dbReference type="Proteomes" id="UP000593663"/>
    </source>
</evidence>
<reference evidence="4" key="1">
    <citation type="submission" date="2020-08" db="EMBL/GenBank/DDBJ databases">
        <title>Complete genome sequence of Sphingobium barthaii strain KK22, a high-molecular-weight polycyclic aromatic hydrocarbon-degrading soil bacterium.</title>
        <authorList>
            <person name="Mori J.F."/>
            <person name="Kanaly R.A."/>
        </authorList>
    </citation>
    <scope>NUCLEOTIDE SEQUENCE [LARGE SCALE GENOMIC DNA]</scope>
    <source>
        <strain evidence="4">KK22</strain>
        <plasmid evidence="4">p1</plasmid>
    </source>
</reference>
<keyword evidence="2" id="KW-0812">Transmembrane</keyword>
<keyword evidence="2" id="KW-1133">Transmembrane helix</keyword>
<gene>
    <name evidence="3" type="ORF">H5V43_23295</name>
</gene>
<organism evidence="3 4">
    <name type="scientific">Sphingobium fuliginis (strain ATCC 27551)</name>
    <dbReference type="NCBI Taxonomy" id="336203"/>
    <lineage>
        <taxon>Bacteria</taxon>
        <taxon>Pseudomonadati</taxon>
        <taxon>Pseudomonadota</taxon>
        <taxon>Alphaproteobacteria</taxon>
        <taxon>Sphingomonadales</taxon>
        <taxon>Sphingomonadaceae</taxon>
        <taxon>Sphingobium</taxon>
    </lineage>
</organism>
<accession>A0A7M2GNV6</accession>
<protein>
    <submittedName>
        <fullName evidence="3">Uncharacterized protein</fullName>
    </submittedName>
</protein>
<dbReference type="EMBL" id="CP060037">
    <property type="protein sequence ID" value="QOT74436.1"/>
    <property type="molecule type" value="Genomic_DNA"/>
</dbReference>
<keyword evidence="2" id="KW-0472">Membrane</keyword>
<geneLocation type="plasmid" evidence="3 4">
    <name>p1</name>
</geneLocation>
<evidence type="ECO:0000256" key="2">
    <source>
        <dbReference type="SAM" id="Phobius"/>
    </source>
</evidence>
<proteinExistence type="predicted"/>
<feature type="transmembrane region" description="Helical" evidence="2">
    <location>
        <begin position="12"/>
        <end position="31"/>
    </location>
</feature>
<keyword evidence="3" id="KW-0614">Plasmid</keyword>